<gene>
    <name evidence="3" type="ORF">JMN32_22825</name>
</gene>
<dbReference type="EMBL" id="JAEUGD010000066">
    <property type="protein sequence ID" value="MBL6449164.1"/>
    <property type="molecule type" value="Genomic_DNA"/>
</dbReference>
<feature type="domain" description="Condensation" evidence="1">
    <location>
        <begin position="76"/>
        <end position="505"/>
    </location>
</feature>
<dbReference type="GO" id="GO:0044550">
    <property type="term" value="P:secondary metabolite biosynthetic process"/>
    <property type="evidence" value="ECO:0007669"/>
    <property type="project" value="TreeGrafter"/>
</dbReference>
<dbReference type="InterPro" id="IPR041464">
    <property type="entry name" value="TubC_N"/>
</dbReference>
<evidence type="ECO:0008006" key="5">
    <source>
        <dbReference type="Google" id="ProtNLM"/>
    </source>
</evidence>
<evidence type="ECO:0000259" key="1">
    <source>
        <dbReference type="Pfam" id="PF00668"/>
    </source>
</evidence>
<proteinExistence type="predicted"/>
<dbReference type="Pfam" id="PF18563">
    <property type="entry name" value="TubC_N"/>
    <property type="match status" value="1"/>
</dbReference>
<dbReference type="Proteomes" id="UP000614216">
    <property type="component" value="Unassembled WGS sequence"/>
</dbReference>
<dbReference type="Gene3D" id="3.30.559.30">
    <property type="entry name" value="Nonribosomal peptide synthetase, condensation domain"/>
    <property type="match status" value="1"/>
</dbReference>
<dbReference type="RefSeq" id="WP_202858699.1">
    <property type="nucleotide sequence ID" value="NZ_JAEUGD010000066.1"/>
</dbReference>
<evidence type="ECO:0000259" key="2">
    <source>
        <dbReference type="Pfam" id="PF18563"/>
    </source>
</evidence>
<organism evidence="3 4">
    <name type="scientific">Fulvivirga marina</name>
    <dbReference type="NCBI Taxonomy" id="2494733"/>
    <lineage>
        <taxon>Bacteria</taxon>
        <taxon>Pseudomonadati</taxon>
        <taxon>Bacteroidota</taxon>
        <taxon>Cytophagia</taxon>
        <taxon>Cytophagales</taxon>
        <taxon>Fulvivirgaceae</taxon>
        <taxon>Fulvivirga</taxon>
    </lineage>
</organism>
<sequence length="514" mass="59809">MSVLELILELKNANLKIRVGENNKLKIFAPHGKISDELKKKISERKEELVKYLNETYYGTVKEAHNIRKAPSLPYYEVSHAQKRLWIIDQFEKEERALNFVPNAHTIKGHLDIEAFSKAWDTLAERHEVLRTIFLNIDGTPMQKVLPSLPGPLVEYIDLSNTDDADDRAEALSEEENNTPFDLEKGPLIRVKLIKVREEEYLLLFTLHHIIADGWSNMVLQNELVTLYDAYSKKEDNPFEPLKIQYKDFVYWQKEKRLASEEKYWLDKLAGDLNFIELPYDYDMEEESYHGKSIFHTIDEETTAQLKKIASQANRSLSHLVFTVFNVFLHEISDQEDLLVGMAVANRNHLELEKLIGFFINTLVIKSTITDEMDFKEIFDHVSANLIEAHEHQDYPFDLLVEKLNPERVSKKQPLFNVMYSYQSFNDVNLNLDRNKKNVLSLTDIIDDHALATEATHQAVNKAYFDLTNRVVDQGETILLELEYNADLFEQETIESLFEIYEDAFITAAQLDNN</sequence>
<feature type="domain" description="TubC N-terminal docking" evidence="2">
    <location>
        <begin position="5"/>
        <end position="55"/>
    </location>
</feature>
<evidence type="ECO:0000313" key="4">
    <source>
        <dbReference type="Proteomes" id="UP000614216"/>
    </source>
</evidence>
<dbReference type="Gene3D" id="1.10.10.1830">
    <property type="entry name" value="Non-ribosomal peptide synthase, adenylation domain"/>
    <property type="match status" value="1"/>
</dbReference>
<dbReference type="AlphaFoldDB" id="A0A937KE44"/>
<keyword evidence="4" id="KW-1185">Reference proteome</keyword>
<reference evidence="3" key="1">
    <citation type="submission" date="2021-01" db="EMBL/GenBank/DDBJ databases">
        <title>Fulvivirga kasyanovii gen. nov., sp nov., a novel member of the phylum Bacteroidetes isolated from seawater in a mussel farm.</title>
        <authorList>
            <person name="Zhao L.-H."/>
            <person name="Wang Z.-J."/>
        </authorList>
    </citation>
    <scope>NUCLEOTIDE SEQUENCE</scope>
    <source>
        <strain evidence="3">29W222</strain>
    </source>
</reference>
<dbReference type="GO" id="GO:0003824">
    <property type="term" value="F:catalytic activity"/>
    <property type="evidence" value="ECO:0007669"/>
    <property type="project" value="InterPro"/>
</dbReference>
<accession>A0A937KE44</accession>
<dbReference type="InterPro" id="IPR044894">
    <property type="entry name" value="TubC_N_sf"/>
</dbReference>
<evidence type="ECO:0000313" key="3">
    <source>
        <dbReference type="EMBL" id="MBL6449164.1"/>
    </source>
</evidence>
<dbReference type="Pfam" id="PF00668">
    <property type="entry name" value="Condensation"/>
    <property type="match status" value="1"/>
</dbReference>
<dbReference type="PANTHER" id="PTHR45527:SF1">
    <property type="entry name" value="FATTY ACID SYNTHASE"/>
    <property type="match status" value="1"/>
</dbReference>
<dbReference type="SUPFAM" id="SSF52777">
    <property type="entry name" value="CoA-dependent acyltransferases"/>
    <property type="match status" value="2"/>
</dbReference>
<protein>
    <recommendedName>
        <fullName evidence="5">Condensation domain-containing protein</fullName>
    </recommendedName>
</protein>
<comment type="caution">
    <text evidence="3">The sequence shown here is derived from an EMBL/GenBank/DDBJ whole genome shotgun (WGS) entry which is preliminary data.</text>
</comment>
<dbReference type="GO" id="GO:0031177">
    <property type="term" value="F:phosphopantetheine binding"/>
    <property type="evidence" value="ECO:0007669"/>
    <property type="project" value="TreeGrafter"/>
</dbReference>
<name>A0A937KE44_9BACT</name>
<dbReference type="GO" id="GO:0005737">
    <property type="term" value="C:cytoplasm"/>
    <property type="evidence" value="ECO:0007669"/>
    <property type="project" value="TreeGrafter"/>
</dbReference>
<dbReference type="InterPro" id="IPR023213">
    <property type="entry name" value="CAT-like_dom_sf"/>
</dbReference>
<dbReference type="PANTHER" id="PTHR45527">
    <property type="entry name" value="NONRIBOSOMAL PEPTIDE SYNTHETASE"/>
    <property type="match status" value="1"/>
</dbReference>
<dbReference type="CDD" id="cd19531">
    <property type="entry name" value="LCL_NRPS-like"/>
    <property type="match status" value="1"/>
</dbReference>
<dbReference type="InterPro" id="IPR001242">
    <property type="entry name" value="Condensation_dom"/>
</dbReference>
<dbReference type="Gene3D" id="3.30.559.10">
    <property type="entry name" value="Chloramphenicol acetyltransferase-like domain"/>
    <property type="match status" value="1"/>
</dbReference>
<dbReference type="GO" id="GO:0043041">
    <property type="term" value="P:amino acid activation for nonribosomal peptide biosynthetic process"/>
    <property type="evidence" value="ECO:0007669"/>
    <property type="project" value="TreeGrafter"/>
</dbReference>